<dbReference type="Proteomes" id="UP000070633">
    <property type="component" value="Unassembled WGS sequence"/>
</dbReference>
<organism evidence="3 4">
    <name type="scientific">candidate division MSBL1 archaeon SCGC-AAA382M17</name>
    <dbReference type="NCBI Taxonomy" id="1698284"/>
    <lineage>
        <taxon>Archaea</taxon>
        <taxon>Methanobacteriati</taxon>
        <taxon>Methanobacteriota</taxon>
        <taxon>candidate division MSBL1</taxon>
    </lineage>
</organism>
<gene>
    <name evidence="3" type="ORF">AKJ55_00710</name>
</gene>
<accession>A0ABR5TJR8</accession>
<evidence type="ECO:0000313" key="3">
    <source>
        <dbReference type="EMBL" id="KXB08587.1"/>
    </source>
</evidence>
<keyword evidence="4" id="KW-1185">Reference proteome</keyword>
<comment type="caution">
    <text evidence="3">The sequence shown here is derived from an EMBL/GenBank/DDBJ whole genome shotgun (WGS) entry which is preliminary data.</text>
</comment>
<reference evidence="3 4" key="1">
    <citation type="journal article" date="2016" name="Sci. Rep.">
        <title>Metabolic traits of an uncultured archaeal lineage -MSBL1- from brine pools of the Red Sea.</title>
        <authorList>
            <person name="Mwirichia R."/>
            <person name="Alam I."/>
            <person name="Rashid M."/>
            <person name="Vinu M."/>
            <person name="Ba-Alawi W."/>
            <person name="Anthony Kamau A."/>
            <person name="Kamanda Ngugi D."/>
            <person name="Goker M."/>
            <person name="Klenk H.P."/>
            <person name="Bajic V."/>
            <person name="Stingl U."/>
        </authorList>
    </citation>
    <scope>NUCLEOTIDE SEQUENCE [LARGE SCALE GENOMIC DNA]</scope>
    <source>
        <strain evidence="3">SCGC-AAA382M17</strain>
    </source>
</reference>
<feature type="transmembrane region" description="Helical" evidence="2">
    <location>
        <begin position="55"/>
        <end position="76"/>
    </location>
</feature>
<evidence type="ECO:0000256" key="1">
    <source>
        <dbReference type="SAM" id="MobiDB-lite"/>
    </source>
</evidence>
<dbReference type="EMBL" id="LHYI01000012">
    <property type="protein sequence ID" value="KXB08587.1"/>
    <property type="molecule type" value="Genomic_DNA"/>
</dbReference>
<feature type="region of interest" description="Disordered" evidence="1">
    <location>
        <begin position="75"/>
        <end position="122"/>
    </location>
</feature>
<keyword evidence="2" id="KW-0812">Transmembrane</keyword>
<proteinExistence type="predicted"/>
<name>A0ABR5TJR8_9EURY</name>
<keyword evidence="2" id="KW-1133">Transmembrane helix</keyword>
<evidence type="ECO:0000313" key="4">
    <source>
        <dbReference type="Proteomes" id="UP000070633"/>
    </source>
</evidence>
<keyword evidence="2" id="KW-0472">Membrane</keyword>
<evidence type="ECO:0000256" key="2">
    <source>
        <dbReference type="SAM" id="Phobius"/>
    </source>
</evidence>
<feature type="transmembrane region" description="Helical" evidence="2">
    <location>
        <begin position="29"/>
        <end position="49"/>
    </location>
</feature>
<feature type="compositionally biased region" description="Basic and acidic residues" evidence="1">
    <location>
        <begin position="85"/>
        <end position="100"/>
    </location>
</feature>
<protein>
    <submittedName>
        <fullName evidence="3">Uncharacterized protein</fullName>
    </submittedName>
</protein>
<sequence>MVIGSPAFGLEALLLGLGGKISSAYRGTIKLITVAAMIGLSLVGISMVITHIFSLGPSSLCFLLLILTLISGKAIPSKQKKKPKGRAERNEANTTDDKIRSILKRRGLENLAEEKEEDSPKD</sequence>